<evidence type="ECO:0000256" key="2">
    <source>
        <dbReference type="ARBA" id="ARBA00023136"/>
    </source>
</evidence>
<name>A0ABQ7F1R4_BRACR</name>
<accession>A0ABQ7F1R4</accession>
<feature type="transmembrane region" description="Helical" evidence="3">
    <location>
        <begin position="12"/>
        <end position="38"/>
    </location>
</feature>
<evidence type="ECO:0000313" key="6">
    <source>
        <dbReference type="Proteomes" id="UP000266723"/>
    </source>
</evidence>
<keyword evidence="2 3" id="KW-0472">Membrane</keyword>
<proteinExistence type="predicted"/>
<dbReference type="PANTHER" id="PTHR15486">
    <property type="entry name" value="ANCIENT UBIQUITOUS PROTEIN"/>
    <property type="match status" value="1"/>
</dbReference>
<keyword evidence="3" id="KW-0812">Transmembrane</keyword>
<evidence type="ECO:0000256" key="3">
    <source>
        <dbReference type="SAM" id="Phobius"/>
    </source>
</evidence>
<evidence type="ECO:0000256" key="1">
    <source>
        <dbReference type="ARBA" id="ARBA00004370"/>
    </source>
</evidence>
<comment type="subcellular location">
    <subcellularLocation>
        <location evidence="1">Membrane</location>
    </subcellularLocation>
</comment>
<protein>
    <recommendedName>
        <fullName evidence="4">Phospholipid/glycerol acyltransferase domain-containing protein</fullName>
    </recommendedName>
</protein>
<gene>
    <name evidence="5" type="ORF">DY000_02050859</name>
</gene>
<evidence type="ECO:0000313" key="5">
    <source>
        <dbReference type="EMBL" id="KAF3609789.1"/>
    </source>
</evidence>
<feature type="domain" description="Phospholipid/glycerol acyltransferase" evidence="4">
    <location>
        <begin position="65"/>
        <end position="133"/>
    </location>
</feature>
<dbReference type="InterPro" id="IPR002123">
    <property type="entry name" value="Plipid/glycerol_acylTrfase"/>
</dbReference>
<keyword evidence="3" id="KW-1133">Transmembrane helix</keyword>
<dbReference type="SUPFAM" id="SSF69593">
    <property type="entry name" value="Glycerol-3-phosphate (1)-acyltransferase"/>
    <property type="match status" value="1"/>
</dbReference>
<organism evidence="5 6">
    <name type="scientific">Brassica cretica</name>
    <name type="common">Mustard</name>
    <dbReference type="NCBI Taxonomy" id="69181"/>
    <lineage>
        <taxon>Eukaryota</taxon>
        <taxon>Viridiplantae</taxon>
        <taxon>Streptophyta</taxon>
        <taxon>Embryophyta</taxon>
        <taxon>Tracheophyta</taxon>
        <taxon>Spermatophyta</taxon>
        <taxon>Magnoliopsida</taxon>
        <taxon>eudicotyledons</taxon>
        <taxon>Gunneridae</taxon>
        <taxon>Pentapetalae</taxon>
        <taxon>rosids</taxon>
        <taxon>malvids</taxon>
        <taxon>Brassicales</taxon>
        <taxon>Brassicaceae</taxon>
        <taxon>Brassiceae</taxon>
        <taxon>Brassica</taxon>
    </lineage>
</organism>
<dbReference type="EMBL" id="QGKV02000297">
    <property type="protein sequence ID" value="KAF3609789.1"/>
    <property type="molecule type" value="Genomic_DNA"/>
</dbReference>
<sequence>MKRPTPANALTILLWFPFGIILAVIRILGAFIFPMWLIPYVISLSFCRVTVKGKPQPKAGNSGGVLFVCNHRTMIDPLVISYALGLMMKQELSKGDLVVCPEGSICYQPFVLRFSAMFAELTDRIVPVAVNCRFGFFQRPLRSWNGLYLIFLFMNPTLEYEITFLDQLPLEATCSSGNSPYDVANHVQRILADTLGFECTQLGRKAKYNALT</sequence>
<reference evidence="5 6" key="1">
    <citation type="journal article" date="2020" name="BMC Genomics">
        <title>Intraspecific diversification of the crop wild relative Brassica cretica Lam. using demographic model selection.</title>
        <authorList>
            <person name="Kioukis A."/>
            <person name="Michalopoulou V.A."/>
            <person name="Briers L."/>
            <person name="Pirintsos S."/>
            <person name="Studholme D.J."/>
            <person name="Pavlidis P."/>
            <person name="Sarris P.F."/>
        </authorList>
    </citation>
    <scope>NUCLEOTIDE SEQUENCE [LARGE SCALE GENOMIC DNA]</scope>
    <source>
        <strain evidence="6">cv. PFS-1207/04</strain>
    </source>
</reference>
<dbReference type="SMART" id="SM00563">
    <property type="entry name" value="PlsC"/>
    <property type="match status" value="1"/>
</dbReference>
<dbReference type="Proteomes" id="UP000266723">
    <property type="component" value="Unassembled WGS sequence"/>
</dbReference>
<evidence type="ECO:0000259" key="4">
    <source>
        <dbReference type="SMART" id="SM00563"/>
    </source>
</evidence>
<comment type="caution">
    <text evidence="5">The sequence shown here is derived from an EMBL/GenBank/DDBJ whole genome shotgun (WGS) entry which is preliminary data.</text>
</comment>
<dbReference type="PANTHER" id="PTHR15486:SF78">
    <property type="entry name" value="PHOSPHOLIPID_GLYCEROL ACYLTRANSFERASE DOMAIN-CONTAINING PROTEIN"/>
    <property type="match status" value="1"/>
</dbReference>
<keyword evidence="6" id="KW-1185">Reference proteome</keyword>